<dbReference type="Pfam" id="PF12215">
    <property type="entry name" value="Glyco_hydr_116N"/>
    <property type="match status" value="1"/>
</dbReference>
<dbReference type="Gene3D" id="1.50.10.10">
    <property type="match status" value="1"/>
</dbReference>
<dbReference type="InterPro" id="IPR006775">
    <property type="entry name" value="GH116_catalytic"/>
</dbReference>
<evidence type="ECO:0008006" key="6">
    <source>
        <dbReference type="Google" id="ProtNLM"/>
    </source>
</evidence>
<dbReference type="GO" id="GO:0005975">
    <property type="term" value="P:carbohydrate metabolic process"/>
    <property type="evidence" value="ECO:0007669"/>
    <property type="project" value="InterPro"/>
</dbReference>
<dbReference type="PANTHER" id="PTHR12654:SF0">
    <property type="entry name" value="NON-LYSOSOMAL GLUCOSYLCERAMIDASE"/>
    <property type="match status" value="1"/>
</dbReference>
<evidence type="ECO:0000313" key="4">
    <source>
        <dbReference type="EMBL" id="TWT80473.1"/>
    </source>
</evidence>
<feature type="chain" id="PRO_5023147423" description="Glycosyl-hydrolase family 116 catalytic region domain-containing protein" evidence="1">
    <location>
        <begin position="29"/>
        <end position="1088"/>
    </location>
</feature>
<feature type="domain" description="Glycosyl-hydrolase family 116 catalytic region" evidence="2">
    <location>
        <begin position="674"/>
        <end position="968"/>
    </location>
</feature>
<dbReference type="InterPro" id="IPR008928">
    <property type="entry name" value="6-hairpin_glycosidase_sf"/>
</dbReference>
<accession>A0A5C5Z1K3</accession>
<evidence type="ECO:0000259" key="2">
    <source>
        <dbReference type="Pfam" id="PF04685"/>
    </source>
</evidence>
<gene>
    <name evidence="4" type="ORF">CA13_18920</name>
</gene>
<comment type="caution">
    <text evidence="4">The sequence shown here is derived from an EMBL/GenBank/DDBJ whole genome shotgun (WGS) entry which is preliminary data.</text>
</comment>
<reference evidence="4 5" key="1">
    <citation type="submission" date="2019-02" db="EMBL/GenBank/DDBJ databases">
        <title>Deep-cultivation of Planctomycetes and their phenomic and genomic characterization uncovers novel biology.</title>
        <authorList>
            <person name="Wiegand S."/>
            <person name="Jogler M."/>
            <person name="Boedeker C."/>
            <person name="Pinto D."/>
            <person name="Vollmers J."/>
            <person name="Rivas-Marin E."/>
            <person name="Kohn T."/>
            <person name="Peeters S.H."/>
            <person name="Heuer A."/>
            <person name="Rast P."/>
            <person name="Oberbeckmann S."/>
            <person name="Bunk B."/>
            <person name="Jeske O."/>
            <person name="Meyerdierks A."/>
            <person name="Storesund J.E."/>
            <person name="Kallscheuer N."/>
            <person name="Luecker S."/>
            <person name="Lage O.M."/>
            <person name="Pohl T."/>
            <person name="Merkel B.J."/>
            <person name="Hornburger P."/>
            <person name="Mueller R.-W."/>
            <person name="Bruemmer F."/>
            <person name="Labrenz M."/>
            <person name="Spormann A.M."/>
            <person name="Op Den Camp H."/>
            <person name="Overmann J."/>
            <person name="Amann R."/>
            <person name="Jetten M.S.M."/>
            <person name="Mascher T."/>
            <person name="Medema M.H."/>
            <person name="Devos D.P."/>
            <person name="Kaster A.-K."/>
            <person name="Ovreas L."/>
            <person name="Rohde M."/>
            <person name="Galperin M.Y."/>
            <person name="Jogler C."/>
        </authorList>
    </citation>
    <scope>NUCLEOTIDE SEQUENCE [LARGE SCALE GENOMIC DNA]</scope>
    <source>
        <strain evidence="4 5">CA13</strain>
    </source>
</reference>
<dbReference type="GO" id="GO:0008422">
    <property type="term" value="F:beta-glucosidase activity"/>
    <property type="evidence" value="ECO:0007669"/>
    <property type="project" value="TreeGrafter"/>
</dbReference>
<dbReference type="SUPFAM" id="SSF48208">
    <property type="entry name" value="Six-hairpin glycosidases"/>
    <property type="match status" value="1"/>
</dbReference>
<feature type="domain" description="Glycosyl-hydrolase family 116 N-terminal" evidence="3">
    <location>
        <begin position="233"/>
        <end position="563"/>
    </location>
</feature>
<keyword evidence="5" id="KW-1185">Reference proteome</keyword>
<evidence type="ECO:0000313" key="5">
    <source>
        <dbReference type="Proteomes" id="UP000315010"/>
    </source>
</evidence>
<dbReference type="Proteomes" id="UP000315010">
    <property type="component" value="Unassembled WGS sequence"/>
</dbReference>
<name>A0A5C5Z1K3_9BACT</name>
<dbReference type="OrthoDB" id="1007311at2"/>
<dbReference type="EMBL" id="SJPJ01000001">
    <property type="protein sequence ID" value="TWT80473.1"/>
    <property type="molecule type" value="Genomic_DNA"/>
</dbReference>
<organism evidence="4 5">
    <name type="scientific">Novipirellula herctigrandis</name>
    <dbReference type="NCBI Taxonomy" id="2527986"/>
    <lineage>
        <taxon>Bacteria</taxon>
        <taxon>Pseudomonadati</taxon>
        <taxon>Planctomycetota</taxon>
        <taxon>Planctomycetia</taxon>
        <taxon>Pirellulales</taxon>
        <taxon>Pirellulaceae</taxon>
        <taxon>Novipirellula</taxon>
    </lineage>
</organism>
<evidence type="ECO:0000259" key="3">
    <source>
        <dbReference type="Pfam" id="PF12215"/>
    </source>
</evidence>
<dbReference type="AlphaFoldDB" id="A0A5C5Z1K3"/>
<dbReference type="Pfam" id="PF04685">
    <property type="entry name" value="DUF608"/>
    <property type="match status" value="1"/>
</dbReference>
<keyword evidence="1" id="KW-0732">Signal</keyword>
<feature type="signal peptide" evidence="1">
    <location>
        <begin position="1"/>
        <end position="28"/>
    </location>
</feature>
<dbReference type="InterPro" id="IPR024462">
    <property type="entry name" value="GH116_N"/>
</dbReference>
<evidence type="ECO:0000256" key="1">
    <source>
        <dbReference type="SAM" id="SignalP"/>
    </source>
</evidence>
<protein>
    <recommendedName>
        <fullName evidence="6">Glycosyl-hydrolase family 116 catalytic region domain-containing protein</fullName>
    </recommendedName>
</protein>
<sequence length="1088" mass="120066" precursor="true">MKMKNTMTRRILLVLAGSLFAMINQAVAMEPVVDDEAALFDFESGDLTGWKFVSGKFGEIVSDRATFHGSKEPYNHQGKWHLSTLDGPSGTKSDAYVGELRSDTFKVTSARVNFLVGGGSRGVYVALCTEDGTEVRRETGGNAQEMERIVWSIPELVGEEVFLKIVDRGTGGWGHITFDDFRKGGDALAVKVRVKPVLPVIPEDKNLSAEWIKALSTRGTPEVFSGNELNYVGLPIGGIGCGQLYLSGDGRLWLWDIFKSNYTRENVGGLKLSLMTMNGHYTEPVDSKTGTYSQRNGADVEQGFAIRIKQKDAVEVRSLDSQGFPGVTFRGEYPIGRVTYADPQCPVQVELEAFSPFIPLSAKDSSLPATVLAYTVTNTAKEPVEVDLMGWLQNATCPYDDVADRGQRRNTLIQQQGLVTLHQTVEPAAGKGLETHHGYGSMALSLIDPARDPARDGLLGAPEAKLPLSQEAFTKTFEQASEQAGSVSHALDKPLVGTLGQSLTLAAGESRQVQFLLTWYFPLHQKKEGQSRDMAVVEDFSTINRHYAPLFSSAADVAQKIEKDFDRLAGGTRRWNQTWYDSTLPHWLLDRTFIPINCLATQTFHWFDNGRPWGWEGVDSCPGTCTHVWSYAQGMGRIFPEFERYLREHVDYGVAMNGSGGIAYRGQRGKSAATDGQAGTILRTLREHQMSADPEFLKRVWPKTKKAIEYLLRQDPEQQGVLEGSQRHTLDASWDGPMGWISSLYCAALRAGSQMAEEMGDDAFAKTCTDVADRGMKNIVEQVYNGEYFIHRPPNFDRINTNVGSHIDQVLGQSWAWQVGLPRVLPKQETDSALNALWKYNFTPDAGGYARKHTFIKGARVYADVGEAGMIMTAWPQGGSDVAVPGMERRKEDFKTWLGAGGYFDECMTGFEYQVASHMIYEGKPDSEAVQRGLAVARAIHDRYGAAKRNPYNEIECGDHYSRAMAAYGVFLGVCGFEYHGPKGEIGFAPRLTPEDFRAAFTAAEGWGTYSQTIGQKQMQATLRLSSGSLSLQTIRLDPQGMDRKQVAVICNGKRVNATVQMNQGTAVVQLKAPVRIATGQELVITLE</sequence>
<dbReference type="InterPro" id="IPR012341">
    <property type="entry name" value="6hp_glycosidase-like_sf"/>
</dbReference>
<dbReference type="RefSeq" id="WP_146395525.1">
    <property type="nucleotide sequence ID" value="NZ_SJPJ01000001.1"/>
</dbReference>
<dbReference type="InterPro" id="IPR052566">
    <property type="entry name" value="Non-lysos_glucosylceramidase"/>
</dbReference>
<dbReference type="PANTHER" id="PTHR12654">
    <property type="entry name" value="BILE ACID BETA-GLUCOSIDASE-RELATED"/>
    <property type="match status" value="1"/>
</dbReference>
<proteinExistence type="predicted"/>